<accession>A0A1B9IQ41</accession>
<organism evidence="2 3">
    <name type="scientific">Kwoniella mangroviensis CBS 10435</name>
    <dbReference type="NCBI Taxonomy" id="1331196"/>
    <lineage>
        <taxon>Eukaryota</taxon>
        <taxon>Fungi</taxon>
        <taxon>Dikarya</taxon>
        <taxon>Basidiomycota</taxon>
        <taxon>Agaricomycotina</taxon>
        <taxon>Tremellomycetes</taxon>
        <taxon>Tremellales</taxon>
        <taxon>Cryptococcaceae</taxon>
        <taxon>Kwoniella</taxon>
    </lineage>
</organism>
<dbReference type="PANTHER" id="PTHR34862:SF1">
    <property type="entry name" value="SPARK DOMAIN-CONTAINING PROTEIN"/>
    <property type="match status" value="1"/>
</dbReference>
<reference evidence="2 3" key="1">
    <citation type="submission" date="2013-07" db="EMBL/GenBank/DDBJ databases">
        <title>The Genome Sequence of Kwoniella mangroviensis CBS10435.</title>
        <authorList>
            <consortium name="The Broad Institute Genome Sequencing Platform"/>
            <person name="Cuomo C."/>
            <person name="Litvintseva A."/>
            <person name="Chen Y."/>
            <person name="Heitman J."/>
            <person name="Sun S."/>
            <person name="Springer D."/>
            <person name="Dromer F."/>
            <person name="Young S.K."/>
            <person name="Zeng Q."/>
            <person name="Gargeya S."/>
            <person name="Fitzgerald M."/>
            <person name="Abouelleil A."/>
            <person name="Alvarado L."/>
            <person name="Berlin A.M."/>
            <person name="Chapman S.B."/>
            <person name="Dewar J."/>
            <person name="Goldberg J."/>
            <person name="Griggs A."/>
            <person name="Gujja S."/>
            <person name="Hansen M."/>
            <person name="Howarth C."/>
            <person name="Imamovic A."/>
            <person name="Larimer J."/>
            <person name="McCowan C."/>
            <person name="Murphy C."/>
            <person name="Pearson M."/>
            <person name="Priest M."/>
            <person name="Roberts A."/>
            <person name="Saif S."/>
            <person name="Shea T."/>
            <person name="Sykes S."/>
            <person name="Wortman J."/>
            <person name="Nusbaum C."/>
            <person name="Birren B."/>
        </authorList>
    </citation>
    <scope>NUCLEOTIDE SEQUENCE [LARGE SCALE GENOMIC DNA]</scope>
    <source>
        <strain evidence="2 3">CBS 10435</strain>
    </source>
</reference>
<sequence length="277" mass="30204">MFTKSTLLMGATTLGMMGFVNAQSTSQPDWAALSDKVLNALTTAVRNTFSAESELGQCQFYEALIEITDDASLDSYLTTSCAADPCTDESLTNAANTIWTGCQTELGYLGITRDIVYEVFGSYSVQREISCLRKDDQYCLIYLSQNLNSSSSELHAEIESIDLSNTTFDQVGQVVQGEFQDLAKAYLCNKCSIASIDLILVQYPELASVDFGEGKDIVDYTNGFCAEEGLSVSTDGTLPDGITKTAHNSNFPHEIGLAKRILSRNIGALKSRFMKLL</sequence>
<dbReference type="Proteomes" id="UP000092583">
    <property type="component" value="Unassembled WGS sequence"/>
</dbReference>
<feature type="chain" id="PRO_5008628879" evidence="1">
    <location>
        <begin position="23"/>
        <end position="277"/>
    </location>
</feature>
<evidence type="ECO:0000256" key="1">
    <source>
        <dbReference type="SAM" id="SignalP"/>
    </source>
</evidence>
<keyword evidence="1" id="KW-0732">Signal</keyword>
<dbReference type="OrthoDB" id="2536450at2759"/>
<dbReference type="STRING" id="1331196.A0A1B9IQ41"/>
<proteinExistence type="predicted"/>
<dbReference type="AlphaFoldDB" id="A0A1B9IQ41"/>
<protein>
    <submittedName>
        <fullName evidence="2">Uncharacterized protein</fullName>
    </submittedName>
</protein>
<keyword evidence="3" id="KW-1185">Reference proteome</keyword>
<dbReference type="EMBL" id="KI669463">
    <property type="protein sequence ID" value="OCF57658.1"/>
    <property type="molecule type" value="Genomic_DNA"/>
</dbReference>
<evidence type="ECO:0000313" key="2">
    <source>
        <dbReference type="EMBL" id="OCF57658.1"/>
    </source>
</evidence>
<feature type="signal peptide" evidence="1">
    <location>
        <begin position="1"/>
        <end position="22"/>
    </location>
</feature>
<dbReference type="PANTHER" id="PTHR34862">
    <property type="entry name" value="SPARK DOMAIN-CONTAINING PROTEIN"/>
    <property type="match status" value="1"/>
</dbReference>
<name>A0A1B9IQ41_9TREE</name>
<gene>
    <name evidence="2" type="ORF">L486_05120</name>
</gene>
<reference evidence="3" key="2">
    <citation type="submission" date="2013-12" db="EMBL/GenBank/DDBJ databases">
        <title>Evolution of pathogenesis and genome organization in the Tremellales.</title>
        <authorList>
            <person name="Cuomo C."/>
            <person name="Litvintseva A."/>
            <person name="Heitman J."/>
            <person name="Chen Y."/>
            <person name="Sun S."/>
            <person name="Springer D."/>
            <person name="Dromer F."/>
            <person name="Young S."/>
            <person name="Zeng Q."/>
            <person name="Chapman S."/>
            <person name="Gujja S."/>
            <person name="Saif S."/>
            <person name="Birren B."/>
        </authorList>
    </citation>
    <scope>NUCLEOTIDE SEQUENCE [LARGE SCALE GENOMIC DNA]</scope>
    <source>
        <strain evidence="3">CBS 10435</strain>
    </source>
</reference>
<evidence type="ECO:0000313" key="3">
    <source>
        <dbReference type="Proteomes" id="UP000092583"/>
    </source>
</evidence>